<name>A0A4U5P2S7_STECR</name>
<keyword evidence="3" id="KW-1185">Reference proteome</keyword>
<accession>A0A4U5P2S7</accession>
<evidence type="ECO:0000313" key="2">
    <source>
        <dbReference type="EMBL" id="TKR89823.1"/>
    </source>
</evidence>
<keyword evidence="1" id="KW-0812">Transmembrane</keyword>
<organism evidence="2 3">
    <name type="scientific">Steinernema carpocapsae</name>
    <name type="common">Entomopathogenic nematode</name>
    <dbReference type="NCBI Taxonomy" id="34508"/>
    <lineage>
        <taxon>Eukaryota</taxon>
        <taxon>Metazoa</taxon>
        <taxon>Ecdysozoa</taxon>
        <taxon>Nematoda</taxon>
        <taxon>Chromadorea</taxon>
        <taxon>Rhabditida</taxon>
        <taxon>Tylenchina</taxon>
        <taxon>Panagrolaimomorpha</taxon>
        <taxon>Strongyloidoidea</taxon>
        <taxon>Steinernematidae</taxon>
        <taxon>Steinernema</taxon>
    </lineage>
</organism>
<reference evidence="2 3" key="2">
    <citation type="journal article" date="2019" name="G3 (Bethesda)">
        <title>Hybrid Assembly of the Genome of the Entomopathogenic Nematode Steinernema carpocapsae Identifies the X-Chromosome.</title>
        <authorList>
            <person name="Serra L."/>
            <person name="Macchietto M."/>
            <person name="Macias-Munoz A."/>
            <person name="McGill C.J."/>
            <person name="Rodriguez I.M."/>
            <person name="Rodriguez B."/>
            <person name="Murad R."/>
            <person name="Mortazavi A."/>
        </authorList>
    </citation>
    <scope>NUCLEOTIDE SEQUENCE [LARGE SCALE GENOMIC DNA]</scope>
    <source>
        <strain evidence="2 3">ALL</strain>
    </source>
</reference>
<feature type="transmembrane region" description="Helical" evidence="1">
    <location>
        <begin position="44"/>
        <end position="62"/>
    </location>
</feature>
<gene>
    <name evidence="2" type="ORF">L596_013866</name>
</gene>
<dbReference type="OrthoDB" id="10638321at2759"/>
<dbReference type="AlphaFoldDB" id="A0A4U5P2S7"/>
<proteinExistence type="predicted"/>
<feature type="transmembrane region" description="Helical" evidence="1">
    <location>
        <begin position="82"/>
        <end position="102"/>
    </location>
</feature>
<protein>
    <submittedName>
        <fullName evidence="2">Uncharacterized protein</fullName>
    </submittedName>
</protein>
<sequence>MILPEILQFVDTHLTYPVFIFSSIILLLSLSLKTTSLCKTCCANIAVPSFLSTLLFIVTRFADRSVRVYPILRNIYIFVRAFSLHGYVYFSTLTVLLAYVGYAKPFFFQHFVSNRQV</sequence>
<reference evidence="2 3" key="1">
    <citation type="journal article" date="2015" name="Genome Biol.">
        <title>Comparative genomics of Steinernema reveals deeply conserved gene regulatory networks.</title>
        <authorList>
            <person name="Dillman A.R."/>
            <person name="Macchietto M."/>
            <person name="Porter C.F."/>
            <person name="Rogers A."/>
            <person name="Williams B."/>
            <person name="Antoshechkin I."/>
            <person name="Lee M.M."/>
            <person name="Goodwin Z."/>
            <person name="Lu X."/>
            <person name="Lewis E.E."/>
            <person name="Goodrich-Blair H."/>
            <person name="Stock S.P."/>
            <person name="Adams B.J."/>
            <person name="Sternberg P.W."/>
            <person name="Mortazavi A."/>
        </authorList>
    </citation>
    <scope>NUCLEOTIDE SEQUENCE [LARGE SCALE GENOMIC DNA]</scope>
    <source>
        <strain evidence="2 3">ALL</strain>
    </source>
</reference>
<keyword evidence="1" id="KW-1133">Transmembrane helix</keyword>
<dbReference type="Proteomes" id="UP000298663">
    <property type="component" value="Unassembled WGS sequence"/>
</dbReference>
<comment type="caution">
    <text evidence="2">The sequence shown here is derived from an EMBL/GenBank/DDBJ whole genome shotgun (WGS) entry which is preliminary data.</text>
</comment>
<evidence type="ECO:0000256" key="1">
    <source>
        <dbReference type="SAM" id="Phobius"/>
    </source>
</evidence>
<evidence type="ECO:0000313" key="3">
    <source>
        <dbReference type="Proteomes" id="UP000298663"/>
    </source>
</evidence>
<keyword evidence="1" id="KW-0472">Membrane</keyword>
<dbReference type="EMBL" id="AZBU02000003">
    <property type="protein sequence ID" value="TKR89823.1"/>
    <property type="molecule type" value="Genomic_DNA"/>
</dbReference>
<feature type="transmembrane region" description="Helical" evidence="1">
    <location>
        <begin position="14"/>
        <end position="32"/>
    </location>
</feature>